<keyword evidence="2" id="KW-1185">Reference proteome</keyword>
<dbReference type="EMBL" id="CP036498">
    <property type="protein sequence ID" value="QUS42059.1"/>
    <property type="molecule type" value="Genomic_DNA"/>
</dbReference>
<name>A0ABX8AE68_9BRAD</name>
<proteinExistence type="predicted"/>
<reference evidence="1 2" key="1">
    <citation type="submission" date="2019-02" db="EMBL/GenBank/DDBJ databases">
        <title>Emended description of the genus Rhodopseudomonas and description of Rhodopseudomonas albus sp. nov., a non-phototrophic, heavy-metal-tolerant bacterium isolated from garden soil.</title>
        <authorList>
            <person name="Bao Z."/>
            <person name="Cao W.W."/>
            <person name="Sato Y."/>
            <person name="Nishizawa T."/>
            <person name="Zhao J."/>
            <person name="Guo Y."/>
            <person name="Ohta H."/>
        </authorList>
    </citation>
    <scope>NUCLEOTIDE SEQUENCE [LARGE SCALE GENOMIC DNA]</scope>
    <source>
        <strain evidence="1 2">SK50-23</strain>
    </source>
</reference>
<accession>A0ABX8AE68</accession>
<gene>
    <name evidence="1" type="ORF">RPMA_26980</name>
</gene>
<evidence type="ECO:0000313" key="2">
    <source>
        <dbReference type="Proteomes" id="UP000682843"/>
    </source>
</evidence>
<dbReference type="Proteomes" id="UP000682843">
    <property type="component" value="Chromosome"/>
</dbReference>
<protein>
    <recommendedName>
        <fullName evidence="3">Anti-sigma factor NepR domain-containing protein</fullName>
    </recommendedName>
</protein>
<sequence>MDETKAAMTLGQAAIELWPTLPRDFQEQLFERVMAASPDLRTELATFLHDRHPRTAHHSGAS</sequence>
<evidence type="ECO:0008006" key="3">
    <source>
        <dbReference type="Google" id="ProtNLM"/>
    </source>
</evidence>
<evidence type="ECO:0000313" key="1">
    <source>
        <dbReference type="EMBL" id="QUS42059.1"/>
    </source>
</evidence>
<dbReference type="RefSeq" id="WP_211910795.1">
    <property type="nucleotide sequence ID" value="NZ_CP036498.1"/>
</dbReference>
<organism evidence="1 2">
    <name type="scientific">Tardiphaga alba</name>
    <dbReference type="NCBI Taxonomy" id="340268"/>
    <lineage>
        <taxon>Bacteria</taxon>
        <taxon>Pseudomonadati</taxon>
        <taxon>Pseudomonadota</taxon>
        <taxon>Alphaproteobacteria</taxon>
        <taxon>Hyphomicrobiales</taxon>
        <taxon>Nitrobacteraceae</taxon>
        <taxon>Tardiphaga</taxon>
    </lineage>
</organism>